<dbReference type="CDD" id="cd10539">
    <property type="entry name" value="SET_ATXR5_6-like"/>
    <property type="match status" value="1"/>
</dbReference>
<gene>
    <name evidence="16" type="ORF">HYC85_000132</name>
</gene>
<evidence type="ECO:0000256" key="12">
    <source>
        <dbReference type="PROSITE-ProRule" id="PRU00146"/>
    </source>
</evidence>
<dbReference type="Proteomes" id="UP000593564">
    <property type="component" value="Unassembled WGS sequence"/>
</dbReference>
<dbReference type="InterPro" id="IPR053114">
    <property type="entry name" value="ATXR5/ATXR6"/>
</dbReference>
<dbReference type="InterPro" id="IPR001214">
    <property type="entry name" value="SET_dom"/>
</dbReference>
<dbReference type="InterPro" id="IPR001965">
    <property type="entry name" value="Znf_PHD"/>
</dbReference>
<keyword evidence="7" id="KW-0862">Zinc</keyword>
<dbReference type="Gene3D" id="2.170.270.10">
    <property type="entry name" value="SET domain"/>
    <property type="match status" value="1"/>
</dbReference>
<dbReference type="FunFam" id="2.170.270.10:FF:000038">
    <property type="entry name" value="Histone-lysine N-methyltransferase ATXR5"/>
    <property type="match status" value="1"/>
</dbReference>
<evidence type="ECO:0000256" key="9">
    <source>
        <dbReference type="ARBA" id="ARBA00023242"/>
    </source>
</evidence>
<keyword evidence="2" id="KW-0489">Methyltransferase</keyword>
<dbReference type="CDD" id="cd15543">
    <property type="entry name" value="PHD_RSF1"/>
    <property type="match status" value="1"/>
</dbReference>
<evidence type="ECO:0000313" key="17">
    <source>
        <dbReference type="Proteomes" id="UP000593564"/>
    </source>
</evidence>
<dbReference type="Pfam" id="PF00856">
    <property type="entry name" value="SET"/>
    <property type="match status" value="1"/>
</dbReference>
<feature type="region of interest" description="Disordered" evidence="13">
    <location>
        <begin position="1"/>
        <end position="35"/>
    </location>
</feature>
<evidence type="ECO:0000256" key="10">
    <source>
        <dbReference type="ARBA" id="ARBA00052048"/>
    </source>
</evidence>
<dbReference type="PROSITE" id="PS01359">
    <property type="entry name" value="ZF_PHD_1"/>
    <property type="match status" value="1"/>
</dbReference>
<comment type="caution">
    <text evidence="16">The sequence shown here is derived from an EMBL/GenBank/DDBJ whole genome shotgun (WGS) entry which is preliminary data.</text>
</comment>
<dbReference type="GO" id="GO:0005634">
    <property type="term" value="C:nucleus"/>
    <property type="evidence" value="ECO:0007669"/>
    <property type="project" value="UniProtKB-SubCell"/>
</dbReference>
<reference evidence="16 17" key="2">
    <citation type="submission" date="2020-07" db="EMBL/GenBank/DDBJ databases">
        <title>Genome assembly of wild tea tree DASZ reveals pedigree and selection history of tea varieties.</title>
        <authorList>
            <person name="Zhang W."/>
        </authorList>
    </citation>
    <scope>NUCLEOTIDE SEQUENCE [LARGE SCALE GENOMIC DNA]</scope>
    <source>
        <strain evidence="17">cv. G240</strain>
        <tissue evidence="16">Leaf</tissue>
    </source>
</reference>
<dbReference type="SMART" id="SM00249">
    <property type="entry name" value="PHD"/>
    <property type="match status" value="1"/>
</dbReference>
<dbReference type="SUPFAM" id="SSF57903">
    <property type="entry name" value="FYVE/PHD zinc finger"/>
    <property type="match status" value="1"/>
</dbReference>
<dbReference type="PANTHER" id="PTHR48442">
    <property type="entry name" value="SET DOMAIN-CONTAINING PROTEIN"/>
    <property type="match status" value="1"/>
</dbReference>
<evidence type="ECO:0000256" key="8">
    <source>
        <dbReference type="ARBA" id="ARBA00022853"/>
    </source>
</evidence>
<accession>A0A7J7I1I2</accession>
<keyword evidence="6 12" id="KW-0863">Zinc-finger</keyword>
<comment type="subcellular location">
    <subcellularLocation>
        <location evidence="1">Nucleus</location>
    </subcellularLocation>
</comment>
<evidence type="ECO:0000313" key="16">
    <source>
        <dbReference type="EMBL" id="KAF5958923.1"/>
    </source>
</evidence>
<evidence type="ECO:0000256" key="7">
    <source>
        <dbReference type="ARBA" id="ARBA00022833"/>
    </source>
</evidence>
<dbReference type="GO" id="GO:0032259">
    <property type="term" value="P:methylation"/>
    <property type="evidence" value="ECO:0007669"/>
    <property type="project" value="UniProtKB-KW"/>
</dbReference>
<dbReference type="GO" id="GO:0006275">
    <property type="term" value="P:regulation of DNA replication"/>
    <property type="evidence" value="ECO:0007669"/>
    <property type="project" value="UniProtKB-ARBA"/>
</dbReference>
<evidence type="ECO:0000256" key="6">
    <source>
        <dbReference type="ARBA" id="ARBA00022771"/>
    </source>
</evidence>
<dbReference type="InterPro" id="IPR019786">
    <property type="entry name" value="Zinc_finger_PHD-type_CS"/>
</dbReference>
<keyword evidence="4" id="KW-0949">S-adenosyl-L-methionine</keyword>
<dbReference type="InterPro" id="IPR013083">
    <property type="entry name" value="Znf_RING/FYVE/PHD"/>
</dbReference>
<comment type="catalytic activity">
    <reaction evidence="10">
        <text>L-lysyl(27)-[histone H3] + S-adenosyl-L-methionine = N(6)-methyl-L-lysyl(27)-[histone H3] + S-adenosyl-L-homocysteine + H(+)</text>
        <dbReference type="Rhea" id="RHEA:60296"/>
        <dbReference type="Rhea" id="RHEA-COMP:15544"/>
        <dbReference type="Rhea" id="RHEA-COMP:15548"/>
        <dbReference type="ChEBI" id="CHEBI:15378"/>
        <dbReference type="ChEBI" id="CHEBI:29969"/>
        <dbReference type="ChEBI" id="CHEBI:57856"/>
        <dbReference type="ChEBI" id="CHEBI:59789"/>
        <dbReference type="ChEBI" id="CHEBI:61929"/>
        <dbReference type="EC" id="2.1.1.369"/>
    </reaction>
</comment>
<keyword evidence="9" id="KW-0539">Nucleus</keyword>
<dbReference type="Pfam" id="PF00628">
    <property type="entry name" value="PHD"/>
    <property type="match status" value="1"/>
</dbReference>
<dbReference type="InterPro" id="IPR011011">
    <property type="entry name" value="Znf_FYVE_PHD"/>
</dbReference>
<dbReference type="GO" id="GO:0140953">
    <property type="term" value="F:histone H3K27 monomethyltransferase activity"/>
    <property type="evidence" value="ECO:0007669"/>
    <property type="project" value="UniProtKB-EC"/>
</dbReference>
<feature type="domain" description="SET" evidence="15">
    <location>
        <begin position="317"/>
        <end position="439"/>
    </location>
</feature>
<sequence>MAPSSSPAGRVFALRRKEVVRRPSPPQSPPPRKYRSMEEVMKYAAAAVLIESNDNPSNDEEDYSDVVCEQCGSGERPDEILLCDRCDKGFHMLCLRPIVVRIPIGSWYCPSCSDQPSVKRFPQTKIIDFFRIQKCGDSAGKCASPQADDAMEDGGDCWQVEMVGGAGWQVVQRRIVVVARKVVMAGGCGCKHMVIDGGDDEQIRGGVGDVAELAGSSDTRKRRRRASMLVFHKKRRRLLPFTPTEDPARRLEQMGSLASALTALHMEFSDQLTYMPGMAPRSANQAEFENHGMQVLSKEDTETLEHCRAMYKRGECPPLRVVFDACEGFTVEADGPIKDMTLITDYTGDVDYITNREHDDCDSMMTLLLAKDPSNSLLICPDKRGNIARFINGINNHTPEGRKKQNLKCVRYSVNGECQVLLVATRDIAKGERLYYDYNGYEHEYPTHHFV</sequence>
<dbReference type="PROSITE" id="PS50016">
    <property type="entry name" value="ZF_PHD_2"/>
    <property type="match status" value="1"/>
</dbReference>
<keyword evidence="5" id="KW-0479">Metal-binding</keyword>
<protein>
    <recommendedName>
        <fullName evidence="11">[histone H3]-lysine(27) N-methyltransferase</fullName>
        <ecNumber evidence="11">2.1.1.369</ecNumber>
    </recommendedName>
</protein>
<evidence type="ECO:0000256" key="13">
    <source>
        <dbReference type="SAM" id="MobiDB-lite"/>
    </source>
</evidence>
<evidence type="ECO:0000259" key="15">
    <source>
        <dbReference type="PROSITE" id="PS50280"/>
    </source>
</evidence>
<dbReference type="SUPFAM" id="SSF82199">
    <property type="entry name" value="SET domain"/>
    <property type="match status" value="1"/>
</dbReference>
<dbReference type="PROSITE" id="PS50280">
    <property type="entry name" value="SET"/>
    <property type="match status" value="1"/>
</dbReference>
<feature type="domain" description="PHD-type" evidence="14">
    <location>
        <begin position="65"/>
        <end position="115"/>
    </location>
</feature>
<evidence type="ECO:0000256" key="2">
    <source>
        <dbReference type="ARBA" id="ARBA00022603"/>
    </source>
</evidence>
<dbReference type="InterPro" id="IPR046341">
    <property type="entry name" value="SET_dom_sf"/>
</dbReference>
<evidence type="ECO:0000256" key="4">
    <source>
        <dbReference type="ARBA" id="ARBA00022691"/>
    </source>
</evidence>
<keyword evidence="3" id="KW-0808">Transferase</keyword>
<dbReference type="EC" id="2.1.1.369" evidence="11"/>
<dbReference type="AlphaFoldDB" id="A0A7J7I1I2"/>
<keyword evidence="17" id="KW-1185">Reference proteome</keyword>
<dbReference type="GO" id="GO:0051726">
    <property type="term" value="P:regulation of cell cycle"/>
    <property type="evidence" value="ECO:0007669"/>
    <property type="project" value="UniProtKB-ARBA"/>
</dbReference>
<dbReference type="GO" id="GO:0008270">
    <property type="term" value="F:zinc ion binding"/>
    <property type="evidence" value="ECO:0007669"/>
    <property type="project" value="UniProtKB-KW"/>
</dbReference>
<name>A0A7J7I1I2_CAMSI</name>
<reference evidence="17" key="1">
    <citation type="journal article" date="2020" name="Nat. Commun.">
        <title>Genome assembly of wild tea tree DASZ reveals pedigree and selection history of tea varieties.</title>
        <authorList>
            <person name="Zhang W."/>
            <person name="Zhang Y."/>
            <person name="Qiu H."/>
            <person name="Guo Y."/>
            <person name="Wan H."/>
            <person name="Zhang X."/>
            <person name="Scossa F."/>
            <person name="Alseekh S."/>
            <person name="Zhang Q."/>
            <person name="Wang P."/>
            <person name="Xu L."/>
            <person name="Schmidt M.H."/>
            <person name="Jia X."/>
            <person name="Li D."/>
            <person name="Zhu A."/>
            <person name="Guo F."/>
            <person name="Chen W."/>
            <person name="Ni D."/>
            <person name="Usadel B."/>
            <person name="Fernie A.R."/>
            <person name="Wen W."/>
        </authorList>
    </citation>
    <scope>NUCLEOTIDE SEQUENCE [LARGE SCALE GENOMIC DNA]</scope>
    <source>
        <strain evidence="17">cv. G240</strain>
    </source>
</reference>
<organism evidence="16 17">
    <name type="scientific">Camellia sinensis</name>
    <name type="common">Tea plant</name>
    <name type="synonym">Thea sinensis</name>
    <dbReference type="NCBI Taxonomy" id="4442"/>
    <lineage>
        <taxon>Eukaryota</taxon>
        <taxon>Viridiplantae</taxon>
        <taxon>Streptophyta</taxon>
        <taxon>Embryophyta</taxon>
        <taxon>Tracheophyta</taxon>
        <taxon>Spermatophyta</taxon>
        <taxon>Magnoliopsida</taxon>
        <taxon>eudicotyledons</taxon>
        <taxon>Gunneridae</taxon>
        <taxon>Pentapetalae</taxon>
        <taxon>asterids</taxon>
        <taxon>Ericales</taxon>
        <taxon>Theaceae</taxon>
        <taxon>Camellia</taxon>
    </lineage>
</organism>
<dbReference type="Gene3D" id="3.30.40.10">
    <property type="entry name" value="Zinc/RING finger domain, C3HC4 (zinc finger)"/>
    <property type="match status" value="1"/>
</dbReference>
<evidence type="ECO:0000256" key="1">
    <source>
        <dbReference type="ARBA" id="ARBA00004123"/>
    </source>
</evidence>
<dbReference type="InterPro" id="IPR019787">
    <property type="entry name" value="Znf_PHD-finger"/>
</dbReference>
<evidence type="ECO:0000259" key="14">
    <source>
        <dbReference type="PROSITE" id="PS50016"/>
    </source>
</evidence>
<evidence type="ECO:0000256" key="3">
    <source>
        <dbReference type="ARBA" id="ARBA00022679"/>
    </source>
</evidence>
<evidence type="ECO:0000256" key="11">
    <source>
        <dbReference type="ARBA" id="ARBA00066815"/>
    </source>
</evidence>
<dbReference type="EMBL" id="JACBKZ010000001">
    <property type="protein sequence ID" value="KAF5958923.1"/>
    <property type="molecule type" value="Genomic_DNA"/>
</dbReference>
<dbReference type="PANTHER" id="PTHR48442:SF1">
    <property type="entry name" value="SET DOMAIN-CONTAINING PROTEIN"/>
    <property type="match status" value="1"/>
</dbReference>
<keyword evidence="8" id="KW-0156">Chromatin regulator</keyword>
<proteinExistence type="predicted"/>
<evidence type="ECO:0000256" key="5">
    <source>
        <dbReference type="ARBA" id="ARBA00022723"/>
    </source>
</evidence>